<dbReference type="Proteomes" id="UP001218895">
    <property type="component" value="Chromosome"/>
</dbReference>
<dbReference type="InterPro" id="IPR020568">
    <property type="entry name" value="Ribosomal_Su5_D2-typ_SF"/>
</dbReference>
<dbReference type="PANTHER" id="PTHR16301">
    <property type="entry name" value="IMPACT-RELATED"/>
    <property type="match status" value="1"/>
</dbReference>
<dbReference type="GO" id="GO:0005737">
    <property type="term" value="C:cytoplasm"/>
    <property type="evidence" value="ECO:0007669"/>
    <property type="project" value="TreeGrafter"/>
</dbReference>
<evidence type="ECO:0000256" key="1">
    <source>
        <dbReference type="ARBA" id="ARBA00007665"/>
    </source>
</evidence>
<dbReference type="InterPro" id="IPR023582">
    <property type="entry name" value="Impact"/>
</dbReference>
<gene>
    <name evidence="3" type="ORF">L1994_10220</name>
</gene>
<name>A0AAF0JLC3_9EURY</name>
<dbReference type="PANTHER" id="PTHR16301:SF20">
    <property type="entry name" value="IMPACT FAMILY MEMBER YIGZ"/>
    <property type="match status" value="1"/>
</dbReference>
<evidence type="ECO:0000313" key="3">
    <source>
        <dbReference type="EMBL" id="WFN36504.1"/>
    </source>
</evidence>
<proteinExistence type="inferred from homology"/>
<reference evidence="3" key="1">
    <citation type="submission" date="2022-01" db="EMBL/GenBank/DDBJ databases">
        <title>Complete genome of Methanomicrobium antiquum DSM 21220.</title>
        <authorList>
            <person name="Chen S.-C."/>
            <person name="You Y.-T."/>
            <person name="Zhou Y.-Z."/>
            <person name="Lai M.-C."/>
        </authorList>
    </citation>
    <scope>NUCLEOTIDE SEQUENCE</scope>
    <source>
        <strain evidence="3">DSM 21220</strain>
    </source>
</reference>
<dbReference type="AlphaFoldDB" id="A0AAF0JLC3"/>
<evidence type="ECO:0000313" key="4">
    <source>
        <dbReference type="Proteomes" id="UP001218895"/>
    </source>
</evidence>
<protein>
    <submittedName>
        <fullName evidence="3">YigZ family protein</fullName>
    </submittedName>
</protein>
<dbReference type="GeneID" id="79950776"/>
<dbReference type="Gene3D" id="3.30.230.30">
    <property type="entry name" value="Impact, N-terminal domain"/>
    <property type="match status" value="1"/>
</dbReference>
<dbReference type="InterPro" id="IPR036956">
    <property type="entry name" value="Impact_N_sf"/>
</dbReference>
<dbReference type="RefSeq" id="WP_278099341.1">
    <property type="nucleotide sequence ID" value="NZ_CP091092.1"/>
</dbReference>
<sequence>MQELSAVKYEEKKSRFYAHLYLIDSPDEFFELLVRHQKLYKKAAHHCSAMKYEDKEGRVFSESKNDGEVGHPGRVLYSVLENNGLLTHAIIVSRLFGGIKLGPAGVSRAFRKSGVCAVKLYLDKKRP</sequence>
<organism evidence="3 4">
    <name type="scientific">Methanomicrobium antiquum</name>
    <dbReference type="NCBI Taxonomy" id="487686"/>
    <lineage>
        <taxon>Archaea</taxon>
        <taxon>Methanobacteriati</taxon>
        <taxon>Methanobacteriota</taxon>
        <taxon>Stenosarchaea group</taxon>
        <taxon>Methanomicrobia</taxon>
        <taxon>Methanomicrobiales</taxon>
        <taxon>Methanomicrobiaceae</taxon>
        <taxon>Methanomicrobium</taxon>
    </lineage>
</organism>
<dbReference type="SUPFAM" id="SSF54211">
    <property type="entry name" value="Ribosomal protein S5 domain 2-like"/>
    <property type="match status" value="1"/>
</dbReference>
<dbReference type="Pfam" id="PF01205">
    <property type="entry name" value="Impact_N"/>
    <property type="match status" value="1"/>
</dbReference>
<evidence type="ECO:0000259" key="2">
    <source>
        <dbReference type="Pfam" id="PF01205"/>
    </source>
</evidence>
<dbReference type="GO" id="GO:0006446">
    <property type="term" value="P:regulation of translational initiation"/>
    <property type="evidence" value="ECO:0007669"/>
    <property type="project" value="TreeGrafter"/>
</dbReference>
<comment type="similarity">
    <text evidence="1">Belongs to the IMPACT family.</text>
</comment>
<dbReference type="EMBL" id="CP091092">
    <property type="protein sequence ID" value="WFN36504.1"/>
    <property type="molecule type" value="Genomic_DNA"/>
</dbReference>
<feature type="domain" description="Impact N-terminal" evidence="2">
    <location>
        <begin position="12"/>
        <end position="113"/>
    </location>
</feature>
<dbReference type="InterPro" id="IPR001498">
    <property type="entry name" value="Impact_N"/>
</dbReference>
<keyword evidence="4" id="KW-1185">Reference proteome</keyword>
<accession>A0AAF0JLC3</accession>
<dbReference type="KEGG" id="manq:L1994_10220"/>